<comment type="caution">
    <text evidence="1">The sequence shown here is derived from an EMBL/GenBank/DDBJ whole genome shotgun (WGS) entry which is preliminary data.</text>
</comment>
<proteinExistence type="predicted"/>
<dbReference type="EMBL" id="DTHG01000102">
    <property type="protein sequence ID" value="HGW92575.1"/>
    <property type="molecule type" value="Genomic_DNA"/>
</dbReference>
<accession>A0A7C4U9E2</accession>
<name>A0A7C4U9E2_UNCW3</name>
<sequence length="315" mass="36335">MGNSLPVRTIFLILIFISCTKTGNIFERGDVYTKVFNIDSTYSYFTETSHSSSPFIYTGERDSFKTKSLIQFTAPDTIDSIYLFLIGDEVNDTIFFFTLKDSFKEDSITYSMVNSLKNYLYFKNYYNNDTILLKITPPYDSVKNGLIIESNNFYKFCSKENSPYSFVVLFEKARKDTLKFTKDAYVCYHPFLNDTTDTLFLSSGVSGRIDFFIPRDSLNLDSLFSRFDISLKVSSTCTLSVNIKLREKVFKTIGTGRVDTTGYISIISGVKDLRSLKDTMENLKFTLFLKNESYNPRMIKIDSLKVLLMYVEDKE</sequence>
<reference evidence="1" key="1">
    <citation type="journal article" date="2020" name="mSystems">
        <title>Genome- and Community-Level Interaction Insights into Carbon Utilization and Element Cycling Functions of Hydrothermarchaeota in Hydrothermal Sediment.</title>
        <authorList>
            <person name="Zhou Z."/>
            <person name="Liu Y."/>
            <person name="Xu W."/>
            <person name="Pan J."/>
            <person name="Luo Z.H."/>
            <person name="Li M."/>
        </authorList>
    </citation>
    <scope>NUCLEOTIDE SEQUENCE [LARGE SCALE GENOMIC DNA]</scope>
    <source>
        <strain evidence="1">SpSt-780</strain>
    </source>
</reference>
<protein>
    <submittedName>
        <fullName evidence="1">Uncharacterized protein</fullName>
    </submittedName>
</protein>
<evidence type="ECO:0000313" key="1">
    <source>
        <dbReference type="EMBL" id="HGW92575.1"/>
    </source>
</evidence>
<organism evidence="1">
    <name type="scientific">candidate division WOR-3 bacterium</name>
    <dbReference type="NCBI Taxonomy" id="2052148"/>
    <lineage>
        <taxon>Bacteria</taxon>
        <taxon>Bacteria division WOR-3</taxon>
    </lineage>
</organism>
<dbReference type="AlphaFoldDB" id="A0A7C4U9E2"/>
<gene>
    <name evidence="1" type="ORF">ENV67_08585</name>
</gene>